<proteinExistence type="predicted"/>
<feature type="region of interest" description="Disordered" evidence="1">
    <location>
        <begin position="68"/>
        <end position="106"/>
    </location>
</feature>
<dbReference type="Proteomes" id="UP001182556">
    <property type="component" value="Unassembled WGS sequence"/>
</dbReference>
<organism evidence="2 3">
    <name type="scientific">Papiliotrema laurentii</name>
    <name type="common">Cryptococcus laurentii</name>
    <dbReference type="NCBI Taxonomy" id="5418"/>
    <lineage>
        <taxon>Eukaryota</taxon>
        <taxon>Fungi</taxon>
        <taxon>Dikarya</taxon>
        <taxon>Basidiomycota</taxon>
        <taxon>Agaricomycotina</taxon>
        <taxon>Tremellomycetes</taxon>
        <taxon>Tremellales</taxon>
        <taxon>Rhynchogastremaceae</taxon>
        <taxon>Papiliotrema</taxon>
    </lineage>
</organism>
<dbReference type="EMBL" id="JAODAN010000004">
    <property type="protein sequence ID" value="KAK1924705.1"/>
    <property type="molecule type" value="Genomic_DNA"/>
</dbReference>
<reference evidence="2" key="1">
    <citation type="submission" date="2023-02" db="EMBL/GenBank/DDBJ databases">
        <title>Identification and recombinant expression of a fungal hydrolase from Papiliotrema laurentii that hydrolyzes apple cutin and clears colloidal polyester polyurethane.</title>
        <authorList>
            <consortium name="DOE Joint Genome Institute"/>
            <person name="Roman V.A."/>
            <person name="Bojanowski C."/>
            <person name="Crable B.R."/>
            <person name="Wagner D.N."/>
            <person name="Hung C.S."/>
            <person name="Nadeau L.J."/>
            <person name="Schratz L."/>
            <person name="Haridas S."/>
            <person name="Pangilinan J."/>
            <person name="Lipzen A."/>
            <person name="Na H."/>
            <person name="Yan M."/>
            <person name="Ng V."/>
            <person name="Grigoriev I.V."/>
            <person name="Spatafora J.W."/>
            <person name="Barlow D."/>
            <person name="Biffinger J."/>
            <person name="Kelley-Loughnane N."/>
            <person name="Varaljay V.A."/>
            <person name="Crookes-Goodson W.J."/>
        </authorList>
    </citation>
    <scope>NUCLEOTIDE SEQUENCE</scope>
    <source>
        <strain evidence="2">5307AH</strain>
    </source>
</reference>
<gene>
    <name evidence="2" type="ORF">DB88DRAFT_472084</name>
</gene>
<protein>
    <submittedName>
        <fullName evidence="2">Uncharacterized protein</fullName>
    </submittedName>
</protein>
<comment type="caution">
    <text evidence="2">The sequence shown here is derived from an EMBL/GenBank/DDBJ whole genome shotgun (WGS) entry which is preliminary data.</text>
</comment>
<evidence type="ECO:0000256" key="1">
    <source>
        <dbReference type="SAM" id="MobiDB-lite"/>
    </source>
</evidence>
<keyword evidence="3" id="KW-1185">Reference proteome</keyword>
<name>A0AAD9FR47_PAPLA</name>
<evidence type="ECO:0000313" key="3">
    <source>
        <dbReference type="Proteomes" id="UP001182556"/>
    </source>
</evidence>
<feature type="region of interest" description="Disordered" evidence="1">
    <location>
        <begin position="373"/>
        <end position="408"/>
    </location>
</feature>
<accession>A0AAD9FR47</accession>
<sequence>MTLNRWGSVAPRARFRGLRRQTPGTFFPPFNIFFSTCIPPSSEESLRSSSFPQDELDSDIVVLVLRQPPRPSSDRGGASTTSTCHPLVGGDTPLPSGEPTRPRSDGPFDFDLDLDIDIDQLSCPRLGWNPSIPLSCTGLVFGRHLAPRLDSTRPRSLTAPVTQPALPFHGALRPASRGPCLVCFEAKLLSFIVVAKLLEFRGGRGGASSSFGCVAAGAGGIPFRVLGCDSSARDLDSATDAIIDRDLDLDLVRLIDHARQPIDDGTITPTKPLSPTSASTVTKGLMKRGEADEGAWGVRHPLRAGYFCTSAAPAHPSTAPPSPMVEGDPAGCVYGGMIARDGAMVVVVMKKEVTSGSEQDEDVGAKVLEVRFTRRKSKRDNRDKRDNRQRRCRKHCSEMNSKGRRGDK</sequence>
<evidence type="ECO:0000313" key="2">
    <source>
        <dbReference type="EMBL" id="KAK1924705.1"/>
    </source>
</evidence>
<dbReference type="AlphaFoldDB" id="A0AAD9FR47"/>